<sequence length="460" mass="49581">MTSMWFVLIHALGLGLIVEIAANTDPSDCSTNFPGSASCDRYHDGAAFLQAMQSRSQQTLGADRVDLEILSQGAEKALRAGCNVTDLNNGACIGNDVCVGCNLPGAQGVLPQTEDFFPNREFRCEGNRTCSQVVDSPFTFASAGQAMVCIGDATCTDVWFVSNVGAVCCSSANDGDTCSNSSFNLTVNDVICQNDVCCDGTRVCTNSTMYDVESLLCRGLLACSDSQVILEQDLYCNATSESNPSSSGSTCSDSTFTFVVNDTHVVDCLGDFVCENSNFSFNQDSAINFDCDSEAPGTGGGQGACNNATINLAPGACFELNCIQDDDCIGLVVNLFGGKCYFNMFNQENRPNFVDVCDKFNSTGLSPCGPITPQEICCRDDPSCASCCVDINITTTSANGSGFPPTSSTSTTSTTSTTTTTTTTIYPRNRRNRRNRREHRRNRRQNRRNRRQHARQYRYS</sequence>
<reference evidence="3" key="1">
    <citation type="submission" date="2022-10" db="EMBL/GenBank/DDBJ databases">
        <authorList>
            <person name="Chen Y."/>
            <person name="Dougan E. K."/>
            <person name="Chan C."/>
            <person name="Rhodes N."/>
            <person name="Thang M."/>
        </authorList>
    </citation>
    <scope>NUCLEOTIDE SEQUENCE</scope>
</reference>
<evidence type="ECO:0000256" key="1">
    <source>
        <dbReference type="SAM" id="MobiDB-lite"/>
    </source>
</evidence>
<feature type="compositionally biased region" description="Low complexity" evidence="1">
    <location>
        <begin position="406"/>
        <end position="427"/>
    </location>
</feature>
<feature type="region of interest" description="Disordered" evidence="1">
    <location>
        <begin position="399"/>
        <end position="460"/>
    </location>
</feature>
<dbReference type="EMBL" id="CAMXCT020003757">
    <property type="protein sequence ID" value="CAL1159454.1"/>
    <property type="molecule type" value="Genomic_DNA"/>
</dbReference>
<feature type="chain" id="PRO_5043271286" evidence="2">
    <location>
        <begin position="23"/>
        <end position="460"/>
    </location>
</feature>
<gene>
    <name evidence="3" type="ORF">C1SCF055_LOCUS31752</name>
</gene>
<dbReference type="EMBL" id="CAMXCT030003757">
    <property type="protein sequence ID" value="CAL4793391.1"/>
    <property type="molecule type" value="Genomic_DNA"/>
</dbReference>
<protein>
    <submittedName>
        <fullName evidence="4">Autophagy-related protein 18a</fullName>
    </submittedName>
</protein>
<name>A0A9P1D953_9DINO</name>
<keyword evidence="2" id="KW-0732">Signal</keyword>
<evidence type="ECO:0000313" key="3">
    <source>
        <dbReference type="EMBL" id="CAI4006079.1"/>
    </source>
</evidence>
<dbReference type="Proteomes" id="UP001152797">
    <property type="component" value="Unassembled WGS sequence"/>
</dbReference>
<feature type="compositionally biased region" description="Basic residues" evidence="1">
    <location>
        <begin position="428"/>
        <end position="460"/>
    </location>
</feature>
<evidence type="ECO:0000313" key="5">
    <source>
        <dbReference type="Proteomes" id="UP001152797"/>
    </source>
</evidence>
<accession>A0A9P1D953</accession>
<keyword evidence="5" id="KW-1185">Reference proteome</keyword>
<evidence type="ECO:0000256" key="2">
    <source>
        <dbReference type="SAM" id="SignalP"/>
    </source>
</evidence>
<evidence type="ECO:0000313" key="4">
    <source>
        <dbReference type="EMBL" id="CAL4793391.1"/>
    </source>
</evidence>
<dbReference type="EMBL" id="CAMXCT010003757">
    <property type="protein sequence ID" value="CAI4006079.1"/>
    <property type="molecule type" value="Genomic_DNA"/>
</dbReference>
<dbReference type="AlphaFoldDB" id="A0A9P1D953"/>
<comment type="caution">
    <text evidence="3">The sequence shown here is derived from an EMBL/GenBank/DDBJ whole genome shotgun (WGS) entry which is preliminary data.</text>
</comment>
<reference evidence="4 5" key="2">
    <citation type="submission" date="2024-05" db="EMBL/GenBank/DDBJ databases">
        <authorList>
            <person name="Chen Y."/>
            <person name="Shah S."/>
            <person name="Dougan E. K."/>
            <person name="Thang M."/>
            <person name="Chan C."/>
        </authorList>
    </citation>
    <scope>NUCLEOTIDE SEQUENCE [LARGE SCALE GENOMIC DNA]</scope>
</reference>
<organism evidence="3">
    <name type="scientific">Cladocopium goreaui</name>
    <dbReference type="NCBI Taxonomy" id="2562237"/>
    <lineage>
        <taxon>Eukaryota</taxon>
        <taxon>Sar</taxon>
        <taxon>Alveolata</taxon>
        <taxon>Dinophyceae</taxon>
        <taxon>Suessiales</taxon>
        <taxon>Symbiodiniaceae</taxon>
        <taxon>Cladocopium</taxon>
    </lineage>
</organism>
<proteinExistence type="predicted"/>
<feature type="signal peptide" evidence="2">
    <location>
        <begin position="1"/>
        <end position="22"/>
    </location>
</feature>